<reference evidence="1 2" key="1">
    <citation type="submission" date="2015-11" db="EMBL/GenBank/DDBJ databases">
        <title>Aspergillus lentulus strain IFM 54703T.</title>
        <authorList>
            <person name="Kusuya Y."/>
            <person name="Sakai K."/>
            <person name="Kamei K."/>
            <person name="Takahashi H."/>
            <person name="Yaguchi T."/>
        </authorList>
    </citation>
    <scope>NUCLEOTIDE SEQUENCE [LARGE SCALE GENOMIC DNA]</scope>
    <source>
        <strain evidence="1 2">IFM 54703</strain>
    </source>
</reference>
<accession>A0AAN4PQI4</accession>
<organism evidence="1 2">
    <name type="scientific">Aspergillus lentulus</name>
    <dbReference type="NCBI Taxonomy" id="293939"/>
    <lineage>
        <taxon>Eukaryota</taxon>
        <taxon>Fungi</taxon>
        <taxon>Dikarya</taxon>
        <taxon>Ascomycota</taxon>
        <taxon>Pezizomycotina</taxon>
        <taxon>Eurotiomycetes</taxon>
        <taxon>Eurotiomycetidae</taxon>
        <taxon>Eurotiales</taxon>
        <taxon>Aspergillaceae</taxon>
        <taxon>Aspergillus</taxon>
        <taxon>Aspergillus subgen. Fumigati</taxon>
    </lineage>
</organism>
<dbReference type="EMBL" id="BCLY01000009">
    <property type="protein sequence ID" value="GAQ08515.1"/>
    <property type="molecule type" value="Genomic_DNA"/>
</dbReference>
<proteinExistence type="predicted"/>
<evidence type="ECO:0008006" key="3">
    <source>
        <dbReference type="Google" id="ProtNLM"/>
    </source>
</evidence>
<evidence type="ECO:0000313" key="1">
    <source>
        <dbReference type="EMBL" id="GAQ08515.1"/>
    </source>
</evidence>
<protein>
    <recommendedName>
        <fullName evidence="3">F-box domain-containing protein</fullName>
    </recommendedName>
</protein>
<dbReference type="AlphaFoldDB" id="A0AAN4PQI4"/>
<dbReference type="PANTHER" id="PTHR42085">
    <property type="entry name" value="F-BOX DOMAIN-CONTAINING PROTEIN"/>
    <property type="match status" value="1"/>
</dbReference>
<name>A0AAN4PQI4_ASPLE</name>
<gene>
    <name evidence="1" type="ORF">ALT_5836</name>
</gene>
<evidence type="ECO:0000313" key="2">
    <source>
        <dbReference type="Proteomes" id="UP000051487"/>
    </source>
</evidence>
<dbReference type="Proteomes" id="UP000051487">
    <property type="component" value="Unassembled WGS sequence"/>
</dbReference>
<sequence>MGIDNPISFLDLPPELRIQVYKYLIRSYPDKAIYIELQNSDKYSSKDKQNTTETKSHHAGLAYKYPIMQLSLTNKQVHLEATQVFYTDNLFEVFIELGEKDWQTLYKWLVMIGPHNRRNLRKLSIYYDCLEWAPILEDGRAGERWLTGLSGVDRYHPDDWCKPVGVELSPTREWVELISPTVEKIFKLLAECRNVIVTFHLHIGRLIGRVLYPRLYEAEKGKEYPNSEWFDMSYESHWDFRDPYKMEDVLYDNDLYGEYNFYGPPTRSLPPDLMELYRTRYGRNSISLQWSVILFWKKAETSWRRSLIERSGWDILQWECFPVTNNLKEVVTMDLQKRSQNLQELAAQSSGDLLADMNLCMRCSYDTDEGIVCI</sequence>
<comment type="caution">
    <text evidence="1">The sequence shown here is derived from an EMBL/GenBank/DDBJ whole genome shotgun (WGS) entry which is preliminary data.</text>
</comment>
<dbReference type="PANTHER" id="PTHR42085:SF2">
    <property type="entry name" value="F-BOX DOMAIN-CONTAINING PROTEIN"/>
    <property type="match status" value="1"/>
</dbReference>
<dbReference type="InterPro" id="IPR038883">
    <property type="entry name" value="AN11006-like"/>
</dbReference>